<reference evidence="9" key="1">
    <citation type="submission" date="2021-01" db="EMBL/GenBank/DDBJ databases">
        <authorList>
            <person name="Corre E."/>
            <person name="Pelletier E."/>
            <person name="Niang G."/>
            <person name="Scheremetjew M."/>
            <person name="Finn R."/>
            <person name="Kale V."/>
            <person name="Holt S."/>
            <person name="Cochrane G."/>
            <person name="Meng A."/>
            <person name="Brown T."/>
            <person name="Cohen L."/>
        </authorList>
    </citation>
    <scope>NUCLEOTIDE SEQUENCE</scope>
    <source>
        <strain evidence="9">Pop2</strain>
    </source>
</reference>
<dbReference type="InterPro" id="IPR014018">
    <property type="entry name" value="SecA_motor_DEAD"/>
</dbReference>
<dbReference type="GO" id="GO:0006886">
    <property type="term" value="P:intracellular protein transport"/>
    <property type="evidence" value="ECO:0007669"/>
    <property type="project" value="InterPro"/>
</dbReference>
<dbReference type="Pfam" id="PF00226">
    <property type="entry name" value="DnaJ"/>
    <property type="match status" value="1"/>
</dbReference>
<dbReference type="GO" id="GO:0005524">
    <property type="term" value="F:ATP binding"/>
    <property type="evidence" value="ECO:0007669"/>
    <property type="project" value="InterPro"/>
</dbReference>
<dbReference type="InterPro" id="IPR036869">
    <property type="entry name" value="J_dom_sf"/>
</dbReference>
<evidence type="ECO:0000259" key="6">
    <source>
        <dbReference type="PROSITE" id="PS50234"/>
    </source>
</evidence>
<feature type="domain" description="Helicase C-terminal" evidence="7">
    <location>
        <begin position="1666"/>
        <end position="1830"/>
    </location>
</feature>
<name>A0A7S1W0B3_9STRA</name>
<dbReference type="PROSITE" id="PS51196">
    <property type="entry name" value="SECA_MOTOR_DEAD"/>
    <property type="match status" value="1"/>
</dbReference>
<dbReference type="InterPro" id="IPR036465">
    <property type="entry name" value="vWFA_dom_sf"/>
</dbReference>
<sequence>MKNGVQDGKREAKMLEDFDSLQWFDNFLPKQDQFIANCSTKFSNIYKDRIDHVKKEASECLRQIQDDACESTPAISSLKLHLLEMEELSHLESALKTDKGLSTIKTNVISRFREHIITLEGTTKCDINDWKIAIEENTGKGIGITTERLEQGLREMLALHGLDEKSNNILKSARLNVESACAALAKNICSLLKSKGHYQKKAEHLHLIDMFGKYSIVSSLLPSPDELKNIVRETVASDAKVIEDLISETAEWDKIDSLLTQFKEATILDKFTSDEASSRLRPLMQLREQKEVQVDDLLDDLIRDQDFQGIKEFIMPFANSKDQIKQQKFKQWCNKIASSLSTTVSEINRDLERAVSEEMCHSITNQVKVLEHAKKELSSRLVKLPGGLNIGKEVQSAKTKIREILEALIEAFNVHYRNMNFEGMGISHHSVILLSSQMEVHLTPLNKRTVKDLREKFDQAVISVSGFIHRFVQSAFQEDGRLLQIFPSLKRASESVNPELPKLSNTYETSQKELTEKINEAFNVCNDIASQKNCYYQPIEMLTALDRQLKRGLKNYLVTPGLSFDCEAKLKEWREEQRKIDREMDFDSNNVEEKLKKWASLMDGLDPKSEGYFGGMSRFFAQMKSGTTYETKRDELHIKTVDRCNQGKKALKESDYPMLQECIHILDLTDHHIGKHIPVASTESKFLKKHALNTFLGICKKAQGILESTNKSEFETIFPDYRDSVLYLPWMMVTGEAKKEFKLTNQFLHDALVKDISEINEFLENFDFAKLKTKVQSTRIFGGFLADHCLLLRERVKTSDHLEGDQWLDAIFKLCSEFFSQCRSLNHIKYFAILEIPSSSSQNTIKKAYKSLAKRYHPDKTGEGDGTMFRKIKEAHDFLLENVDFSRENVDQPFDSLLRGVRTKLRERAKALLEEQQYKNVETLLFRLDDLKMLDNLANPHLKHTDTIDEIKKIIKGHVEKVRIDVDSNWSSHNYLALNENITDLKSMETHFKAYPEIFSSSWNCGIVQTVEKEIEELGQQARYYLRSHHTAKQNLDDFRRCFLNMGHVLVELPLFKSITKTVMCGVLESCLSHEWGYSFLFEFGLGLQRGDESSSEVDNQVAQLIVAEFSHFKEVLTMVWNQETSQKPADDTVHGIKGQYRNGKSIKELKIDKHQLLEFFHAFDAQYMKLLGEYIDPNADMKALVQKTVGIADQFRPLDCDSGWSREVKDQIPNILAGVFAVFTIRKSGDSYNRLVESDTSGMSKNLLMKPHNIQVLTLLSLFGCGSSSSSNLNSQLMQIRTGEGKSMILGAAAVILALLGFRPRCVCYSEYLSDRDFALFRDVFDDFNVKEHVKYSKITTLSEDATKAKGNIRVLTESLLRGQLEDVGSAPALIIARKSGGVTISPGKSKVRTTTKSTTDTKTEDGSFKSDTVSKTKKKVDKMIERKIIQPPEMSSIDRKEILLVDEVDVFFGSEFYGQTYNQVAQLREPEITDILIHIWIANKRGGRRQRLADIQALPAYSQLLKKIDGFKYVLDSEINLMIDQVRRIDEEPYYLHRDTDRIGYKVMDSISYEVTYGYRTVFAYLQEAERGNLKEKDSTLASALFIPLSCGQFSYANVSPERILGVSGTLSALGEYEYNVLAKYGVNTFMYVPSVYGESNFQFDKAGDGIRIETSVSDYYHSIVEHTHLFLKQKRSVIVFFSDNARLKDFTNSSFYRNLGRQKKLLTENMSKSDKEFAISKAATAGQVTISTAVFGRGTDFFCKDETVQRNGGVHVIQAFLSEEESEEIQIQGRTARQGKKGSYQMILLDSDIEKQFGLVKGWKDKIAKRDWYDCLSSARQKHRDVIYEKIEENLAKATEKDCNTHGYFDALLAKDKKAASKRFKEIYTSFKKGSLPSSIELDLAFIIDTTGSMAPYAQTAAATVKNLLTGSESIVAKLNINFPEIEFHLRVGVMGFRDIDDGPKQFSESISNEGSHFFSDTTTSISFVNFILRGPSGGGDIAEDILGAIHKAAKWNGPDDWTSPIKFMLLLTDAPAHGLVPEGSANIPNVDGYSLLHPCGLTQERVINSLIKNDIDLFLCSFNPAATLRTEKELCMTYLDHKDNSEQREITVIPLVPKNLSQSVEVLGGNGKHIIFVLDQSGSMSNYWNGVVGAYNKYIARRRQNQSDCDLVSVVQFDDGVNVTVNMKPITQVPDQLGYSGGGTYFLPAALSASELALSTPSSHVPAIVFMSDGCAYDSNQAASAFSQLNNTLRHQLECELELNVIAFGSGASQAQLMRIAGSSRSGKFHTSADTAELSNIFVQIAGGSQVADVLEAEIGKRISEAVSGRLAVEYMR</sequence>
<dbReference type="SMART" id="SM00327">
    <property type="entry name" value="VWA"/>
    <property type="match status" value="2"/>
</dbReference>
<dbReference type="PROSITE" id="PS50234">
    <property type="entry name" value="VWFA"/>
    <property type="match status" value="1"/>
</dbReference>
<dbReference type="InterPro" id="IPR027417">
    <property type="entry name" value="P-loop_NTPase"/>
</dbReference>
<dbReference type="InterPro" id="IPR001623">
    <property type="entry name" value="DnaJ_domain"/>
</dbReference>
<dbReference type="EMBL" id="HBGN01002636">
    <property type="protein sequence ID" value="CAD9315361.1"/>
    <property type="molecule type" value="Transcribed_RNA"/>
</dbReference>
<dbReference type="SUPFAM" id="SSF53300">
    <property type="entry name" value="vWA-like"/>
    <property type="match status" value="2"/>
</dbReference>
<dbReference type="PANTHER" id="PTHR30612:SF0">
    <property type="entry name" value="CHLOROPLAST PROTEIN-TRANSPORTING ATPASE"/>
    <property type="match status" value="1"/>
</dbReference>
<dbReference type="SUPFAM" id="SSF46565">
    <property type="entry name" value="Chaperone J-domain"/>
    <property type="match status" value="1"/>
</dbReference>
<evidence type="ECO:0000256" key="1">
    <source>
        <dbReference type="ARBA" id="ARBA00022490"/>
    </source>
</evidence>
<dbReference type="CDD" id="cd06257">
    <property type="entry name" value="DnaJ"/>
    <property type="match status" value="1"/>
</dbReference>
<dbReference type="InterPro" id="IPR000185">
    <property type="entry name" value="SecA"/>
</dbReference>
<proteinExistence type="predicted"/>
<protein>
    <submittedName>
        <fullName evidence="9">Uncharacterized protein</fullName>
    </submittedName>
</protein>
<dbReference type="InterPro" id="IPR001650">
    <property type="entry name" value="Helicase_C-like"/>
</dbReference>
<keyword evidence="2" id="KW-0653">Protein transport</keyword>
<dbReference type="Gene3D" id="3.40.50.300">
    <property type="entry name" value="P-loop containing nucleotide triphosphate hydrolases"/>
    <property type="match status" value="2"/>
</dbReference>
<dbReference type="GO" id="GO:0006605">
    <property type="term" value="P:protein targeting"/>
    <property type="evidence" value="ECO:0007669"/>
    <property type="project" value="InterPro"/>
</dbReference>
<dbReference type="InterPro" id="IPR002035">
    <property type="entry name" value="VWF_A"/>
</dbReference>
<dbReference type="SUPFAM" id="SSF52540">
    <property type="entry name" value="P-loop containing nucleoside triphosphate hydrolases"/>
    <property type="match status" value="2"/>
</dbReference>
<dbReference type="InterPro" id="IPR011115">
    <property type="entry name" value="SecA_DEAD"/>
</dbReference>
<dbReference type="PROSITE" id="PS50076">
    <property type="entry name" value="DNAJ_2"/>
    <property type="match status" value="1"/>
</dbReference>
<dbReference type="GO" id="GO:0017038">
    <property type="term" value="P:protein import"/>
    <property type="evidence" value="ECO:0007669"/>
    <property type="project" value="InterPro"/>
</dbReference>
<feature type="region of interest" description="Disordered" evidence="4">
    <location>
        <begin position="1388"/>
        <end position="1409"/>
    </location>
</feature>
<evidence type="ECO:0000313" key="9">
    <source>
        <dbReference type="EMBL" id="CAD9315361.1"/>
    </source>
</evidence>
<gene>
    <name evidence="9" type="ORF">DBRI1063_LOCUS1768</name>
</gene>
<feature type="domain" description="J" evidence="5">
    <location>
        <begin position="829"/>
        <end position="894"/>
    </location>
</feature>
<dbReference type="Pfam" id="PF07517">
    <property type="entry name" value="SecA_DEAD"/>
    <property type="match status" value="1"/>
</dbReference>
<evidence type="ECO:0000256" key="2">
    <source>
        <dbReference type="ARBA" id="ARBA00022927"/>
    </source>
</evidence>
<evidence type="ECO:0000259" key="8">
    <source>
        <dbReference type="PROSITE" id="PS51196"/>
    </source>
</evidence>
<keyword evidence="2" id="KW-0813">Transport</keyword>
<evidence type="ECO:0000256" key="3">
    <source>
        <dbReference type="ARBA" id="ARBA00023010"/>
    </source>
</evidence>
<keyword evidence="1" id="KW-0963">Cytoplasm</keyword>
<feature type="domain" description="VWFA" evidence="6">
    <location>
        <begin position="2117"/>
        <end position="2289"/>
    </location>
</feature>
<evidence type="ECO:0000259" key="5">
    <source>
        <dbReference type="PROSITE" id="PS50076"/>
    </source>
</evidence>
<organism evidence="9">
    <name type="scientific">Ditylum brightwellii</name>
    <dbReference type="NCBI Taxonomy" id="49249"/>
    <lineage>
        <taxon>Eukaryota</taxon>
        <taxon>Sar</taxon>
        <taxon>Stramenopiles</taxon>
        <taxon>Ochrophyta</taxon>
        <taxon>Bacillariophyta</taxon>
        <taxon>Mediophyceae</taxon>
        <taxon>Lithodesmiophycidae</taxon>
        <taxon>Lithodesmiales</taxon>
        <taxon>Lithodesmiaceae</taxon>
        <taxon>Ditylum</taxon>
    </lineage>
</organism>
<dbReference type="SMART" id="SM00271">
    <property type="entry name" value="DnaJ"/>
    <property type="match status" value="1"/>
</dbReference>
<feature type="domain" description="SecA family profile" evidence="8">
    <location>
        <begin position="1157"/>
        <end position="1831"/>
    </location>
</feature>
<dbReference type="Pfam" id="PF00092">
    <property type="entry name" value="VWA"/>
    <property type="match status" value="1"/>
</dbReference>
<dbReference type="Gene3D" id="3.40.50.410">
    <property type="entry name" value="von Willebrand factor, type A domain"/>
    <property type="match status" value="2"/>
</dbReference>
<evidence type="ECO:0000259" key="7">
    <source>
        <dbReference type="PROSITE" id="PS51194"/>
    </source>
</evidence>
<dbReference type="GO" id="GO:0016020">
    <property type="term" value="C:membrane"/>
    <property type="evidence" value="ECO:0007669"/>
    <property type="project" value="InterPro"/>
</dbReference>
<dbReference type="PANTHER" id="PTHR30612">
    <property type="entry name" value="SECA INNER MEMBRANE COMPONENT OF SEC PROTEIN SECRETION SYSTEM"/>
    <property type="match status" value="1"/>
</dbReference>
<evidence type="ECO:0000256" key="4">
    <source>
        <dbReference type="SAM" id="MobiDB-lite"/>
    </source>
</evidence>
<accession>A0A7S1W0B3</accession>
<keyword evidence="3" id="KW-0811">Translocation</keyword>
<dbReference type="CDD" id="cd00198">
    <property type="entry name" value="vWFA"/>
    <property type="match status" value="2"/>
</dbReference>
<dbReference type="PROSITE" id="PS51194">
    <property type="entry name" value="HELICASE_CTER"/>
    <property type="match status" value="1"/>
</dbReference>
<dbReference type="Gene3D" id="1.10.287.110">
    <property type="entry name" value="DnaJ domain"/>
    <property type="match status" value="1"/>
</dbReference>